<dbReference type="EMBL" id="AY810242">
    <property type="protein sequence ID" value="AAX26131.1"/>
    <property type="molecule type" value="mRNA"/>
</dbReference>
<reference evidence="1" key="1">
    <citation type="submission" date="2005-03" db="EMBL/GenBank/DDBJ databases">
        <authorList>
            <person name="Han Z."/>
        </authorList>
    </citation>
    <scope>NUCLEOTIDE SEQUENCE</scope>
</reference>
<evidence type="ECO:0000313" key="1">
    <source>
        <dbReference type="EMBL" id="AAX26131.1"/>
    </source>
</evidence>
<sequence length="90" mass="9458">MWAHGSLITDSDSLKSSKQMEQIPSFNACSSVNTFIGKSAMAASGAGGGPTCNSFINTVINWSNMARLKTKFCISPSADPKVDKKGNLNG</sequence>
<protein>
    <submittedName>
        <fullName evidence="1">Uncharacterized protein</fullName>
    </submittedName>
</protein>
<accession>Q5C2J4</accession>
<name>Q5C2J4_SCHJA</name>
<reference evidence="1" key="2">
    <citation type="journal article" date="2006" name="PLoS Pathog.">
        <title>New perspectives on host-parasite interplay by comparative transcriptomic and proteomic analyses of Schistosoma japonicum.</title>
        <authorList>
            <person name="Liu F."/>
            <person name="Lu J."/>
            <person name="Hu W."/>
            <person name="Wang S.Y."/>
            <person name="Cui S.J."/>
            <person name="Chi M."/>
            <person name="Yan Q."/>
            <person name="Wang X.R."/>
            <person name="Song H.D."/>
            <person name="Xu X.N."/>
            <person name="Wang J.J."/>
            <person name="Zhang X.L."/>
            <person name="Zhang X."/>
            <person name="Wang Z.Q."/>
            <person name="Xue C.L."/>
            <person name="Brindley P.J."/>
            <person name="McManus D.P."/>
            <person name="Yang P.Y."/>
            <person name="Feng Z."/>
            <person name="Chen Z."/>
            <person name="Han Z.G."/>
        </authorList>
    </citation>
    <scope>NUCLEOTIDE SEQUENCE</scope>
</reference>
<organism evidence="1">
    <name type="scientific">Schistosoma japonicum</name>
    <name type="common">Blood fluke</name>
    <dbReference type="NCBI Taxonomy" id="6182"/>
    <lineage>
        <taxon>Eukaryota</taxon>
        <taxon>Metazoa</taxon>
        <taxon>Spiralia</taxon>
        <taxon>Lophotrochozoa</taxon>
        <taxon>Platyhelminthes</taxon>
        <taxon>Trematoda</taxon>
        <taxon>Digenea</taxon>
        <taxon>Strigeidida</taxon>
        <taxon>Schistosomatoidea</taxon>
        <taxon>Schistosomatidae</taxon>
        <taxon>Schistosoma</taxon>
    </lineage>
</organism>
<proteinExistence type="evidence at transcript level"/>
<dbReference type="AlphaFoldDB" id="Q5C2J4"/>